<dbReference type="Proteomes" id="UP001143856">
    <property type="component" value="Unassembled WGS sequence"/>
</dbReference>
<gene>
    <name evidence="1" type="ORF">NUW58_g7465</name>
</gene>
<comment type="caution">
    <text evidence="1">The sequence shown here is derived from an EMBL/GenBank/DDBJ whole genome shotgun (WGS) entry which is preliminary data.</text>
</comment>
<organism evidence="1 2">
    <name type="scientific">Xylaria curta</name>
    <dbReference type="NCBI Taxonomy" id="42375"/>
    <lineage>
        <taxon>Eukaryota</taxon>
        <taxon>Fungi</taxon>
        <taxon>Dikarya</taxon>
        <taxon>Ascomycota</taxon>
        <taxon>Pezizomycotina</taxon>
        <taxon>Sordariomycetes</taxon>
        <taxon>Xylariomycetidae</taxon>
        <taxon>Xylariales</taxon>
        <taxon>Xylariaceae</taxon>
        <taxon>Xylaria</taxon>
    </lineage>
</organism>
<accession>A0ACC1NHI7</accession>
<name>A0ACC1NHI7_9PEZI</name>
<proteinExistence type="predicted"/>
<evidence type="ECO:0000313" key="1">
    <source>
        <dbReference type="EMBL" id="KAJ2978524.1"/>
    </source>
</evidence>
<keyword evidence="2" id="KW-1185">Reference proteome</keyword>
<sequence length="673" mass="76195">MTIGIQLKEYVYSRLATTHKTIRLLKILSKPQEPTRISLREVSLSSPPPYHCLSYTWGDPLDHSLSAPSDDAPMSGERNRYVESEDGSFIWITENLVDALQQMSRNQSSQAEGHISSWWIDAICINQEDVGERSSQVAVMDTIYYKAQSVLIWLGKEDENTETAIRILKSFARVSPALIQTPESFHSFNTESFQIVDALYGLFSDLGIKGVYVGDLFHYIAFLQRTWFTRIWVVQESFFSAATTVFCGEREIAWSTIQESSRVLYQTGLDTLLKAYVRYATQDSLDVGDAKLPDNRLSNQMIFGLLKRDATTPISLAQLLYYSRYFEATNPRDKVYAVLGLWRFTRGNRESQVEIWPDYTKSISEVYIQATVAAIHESGNLDILSLVEGHLGDTATEVPSWVPDYSQGRQVYPLVELSMSASLSRGSHAGFKKPEDNQTRSLPVDGVEIDRIEEVGPTYGDVMNEFGLISLLNLLLTYPTIQPPTSETPCEAFWRTLIKNEFHGKQAGKEARAAFPAFVMQRIRETRHQVQRWKEKGEALMAEELKAILQDTERAIETLSSRYSEEKVIPSLLEIAGMVQVEEGEEGSPEEQKLESGRKDIEESFRVAYFGRRLFRTTKGYFGIASQSVMSGDTVWILRGAKVPLYWMPWMCRRGSGGLLVRLMSTGSSSMIL</sequence>
<protein>
    <submittedName>
        <fullName evidence="1">Uncharacterized protein</fullName>
    </submittedName>
</protein>
<evidence type="ECO:0000313" key="2">
    <source>
        <dbReference type="Proteomes" id="UP001143856"/>
    </source>
</evidence>
<reference evidence="1" key="1">
    <citation type="submission" date="2022-10" db="EMBL/GenBank/DDBJ databases">
        <title>Genome Sequence of Xylaria curta.</title>
        <authorList>
            <person name="Buettner E."/>
        </authorList>
    </citation>
    <scope>NUCLEOTIDE SEQUENCE</scope>
    <source>
        <strain evidence="1">Babe10</strain>
    </source>
</reference>
<dbReference type="EMBL" id="JAPDGR010001945">
    <property type="protein sequence ID" value="KAJ2978524.1"/>
    <property type="molecule type" value="Genomic_DNA"/>
</dbReference>